<feature type="domain" description="Carrier" evidence="1">
    <location>
        <begin position="1"/>
        <end position="78"/>
    </location>
</feature>
<name>A0A934W5H1_9BURK</name>
<dbReference type="Pfam" id="PF00550">
    <property type="entry name" value="PP-binding"/>
    <property type="match status" value="1"/>
</dbReference>
<gene>
    <name evidence="2" type="ORF">JJB74_01090</name>
</gene>
<evidence type="ECO:0000313" key="2">
    <source>
        <dbReference type="EMBL" id="MBK4733213.1"/>
    </source>
</evidence>
<accession>A0A934W5H1</accession>
<proteinExistence type="predicted"/>
<dbReference type="InterPro" id="IPR036736">
    <property type="entry name" value="ACP-like_sf"/>
</dbReference>
<dbReference type="RefSeq" id="WP_200589821.1">
    <property type="nucleotide sequence ID" value="NZ_JAEPBG010000001.1"/>
</dbReference>
<evidence type="ECO:0000313" key="3">
    <source>
        <dbReference type="Proteomes" id="UP000622890"/>
    </source>
</evidence>
<keyword evidence="3" id="KW-1185">Reference proteome</keyword>
<dbReference type="Proteomes" id="UP000622890">
    <property type="component" value="Unassembled WGS sequence"/>
</dbReference>
<dbReference type="EMBL" id="JAEPBG010000001">
    <property type="protein sequence ID" value="MBK4733213.1"/>
    <property type="molecule type" value="Genomic_DNA"/>
</dbReference>
<comment type="caution">
    <text evidence="2">The sequence shown here is derived from an EMBL/GenBank/DDBJ whole genome shotgun (WGS) entry which is preliminary data.</text>
</comment>
<organism evidence="2 3">
    <name type="scientific">Noviherbaspirillum pedocola</name>
    <dbReference type="NCBI Taxonomy" id="2801341"/>
    <lineage>
        <taxon>Bacteria</taxon>
        <taxon>Pseudomonadati</taxon>
        <taxon>Pseudomonadota</taxon>
        <taxon>Betaproteobacteria</taxon>
        <taxon>Burkholderiales</taxon>
        <taxon>Oxalobacteraceae</taxon>
        <taxon>Noviherbaspirillum</taxon>
    </lineage>
</organism>
<dbReference type="Gene3D" id="1.10.1200.10">
    <property type="entry name" value="ACP-like"/>
    <property type="match status" value="1"/>
</dbReference>
<dbReference type="SUPFAM" id="SSF47336">
    <property type="entry name" value="ACP-like"/>
    <property type="match status" value="1"/>
</dbReference>
<protein>
    <submittedName>
        <fullName evidence="2">Acyl carrier protein</fullName>
    </submittedName>
</protein>
<dbReference type="PROSITE" id="PS50075">
    <property type="entry name" value="CARRIER"/>
    <property type="match status" value="1"/>
</dbReference>
<sequence length="82" mass="8708">MSDSETIIAVLKTLLRERYCIDAALESSSRLESLGIDSLHILDLLLDVEAELGIELGGLALPPHATLGQLADAIAGVHDRST</sequence>
<dbReference type="InterPro" id="IPR009081">
    <property type="entry name" value="PP-bd_ACP"/>
</dbReference>
<reference evidence="2" key="1">
    <citation type="submission" date="2021-01" db="EMBL/GenBank/DDBJ databases">
        <title>Genome sequence of strain Noviherbaspirillum sp. DKR-6.</title>
        <authorList>
            <person name="Chaudhary D.K."/>
        </authorList>
    </citation>
    <scope>NUCLEOTIDE SEQUENCE</scope>
    <source>
        <strain evidence="2">DKR-6</strain>
    </source>
</reference>
<dbReference type="AlphaFoldDB" id="A0A934W5H1"/>
<evidence type="ECO:0000259" key="1">
    <source>
        <dbReference type="PROSITE" id="PS50075"/>
    </source>
</evidence>